<dbReference type="PANTHER" id="PTHR11774:SF4">
    <property type="entry name" value="GERANYLGERANYL TRANSFERASE TYPE-1 SUBUNIT BETA"/>
    <property type="match status" value="1"/>
</dbReference>
<dbReference type="Pfam" id="PF00432">
    <property type="entry name" value="Prenyltrans"/>
    <property type="match status" value="1"/>
</dbReference>
<dbReference type="SUPFAM" id="SSF48239">
    <property type="entry name" value="Terpenoid cyclases/Protein prenyltransferases"/>
    <property type="match status" value="1"/>
</dbReference>
<dbReference type="GO" id="GO:0046872">
    <property type="term" value="F:metal ion binding"/>
    <property type="evidence" value="ECO:0007669"/>
    <property type="project" value="UniProtKB-KW"/>
</dbReference>
<dbReference type="GeneID" id="63785469"/>
<feature type="non-terminal residue" evidence="9">
    <location>
        <position position="188"/>
    </location>
</feature>
<evidence type="ECO:0000256" key="1">
    <source>
        <dbReference type="ARBA" id="ARBA00001947"/>
    </source>
</evidence>
<evidence type="ECO:0000256" key="7">
    <source>
        <dbReference type="ARBA" id="ARBA00022833"/>
    </source>
</evidence>
<dbReference type="InterPro" id="IPR001330">
    <property type="entry name" value="Prenyltrans"/>
</dbReference>
<evidence type="ECO:0000313" key="9">
    <source>
        <dbReference type="EMBL" id="ORY84841.1"/>
    </source>
</evidence>
<keyword evidence="4 9" id="KW-0808">Transferase</keyword>
<evidence type="ECO:0000256" key="4">
    <source>
        <dbReference type="ARBA" id="ARBA00022679"/>
    </source>
</evidence>
<organism evidence="9 10">
    <name type="scientific">Protomyces lactucae-debilis</name>
    <dbReference type="NCBI Taxonomy" id="2754530"/>
    <lineage>
        <taxon>Eukaryota</taxon>
        <taxon>Fungi</taxon>
        <taxon>Dikarya</taxon>
        <taxon>Ascomycota</taxon>
        <taxon>Taphrinomycotina</taxon>
        <taxon>Taphrinomycetes</taxon>
        <taxon>Taphrinales</taxon>
        <taxon>Protomycetaceae</taxon>
        <taxon>Protomyces</taxon>
    </lineage>
</organism>
<protein>
    <submittedName>
        <fullName evidence="9">Terpenoid cyclases/protein prenyltransferase alpha-alpha toroid</fullName>
    </submittedName>
</protein>
<evidence type="ECO:0000259" key="8">
    <source>
        <dbReference type="Pfam" id="PF00432"/>
    </source>
</evidence>
<feature type="domain" description="Prenyltransferase alpha-alpha toroid" evidence="8">
    <location>
        <begin position="1"/>
        <end position="187"/>
    </location>
</feature>
<dbReference type="GO" id="GO:0004662">
    <property type="term" value="F:CAAX-protein geranylgeranyltransferase activity"/>
    <property type="evidence" value="ECO:0007669"/>
    <property type="project" value="TreeGrafter"/>
</dbReference>
<dbReference type="STRING" id="56484.A0A1Y2FLG6"/>
<dbReference type="InterPro" id="IPR008930">
    <property type="entry name" value="Terpenoid_cyclase/PrenylTrfase"/>
</dbReference>
<keyword evidence="5" id="KW-0479">Metal-binding</keyword>
<keyword evidence="6" id="KW-0677">Repeat</keyword>
<evidence type="ECO:0000256" key="3">
    <source>
        <dbReference type="ARBA" id="ARBA00022602"/>
    </source>
</evidence>
<dbReference type="Proteomes" id="UP000193685">
    <property type="component" value="Unassembled WGS sequence"/>
</dbReference>
<name>A0A1Y2FLG6_PROLT</name>
<evidence type="ECO:0000256" key="2">
    <source>
        <dbReference type="ARBA" id="ARBA00010497"/>
    </source>
</evidence>
<dbReference type="GO" id="GO:0005953">
    <property type="term" value="C:CAAX-protein geranylgeranyltransferase complex"/>
    <property type="evidence" value="ECO:0007669"/>
    <property type="project" value="TreeGrafter"/>
</dbReference>
<keyword evidence="3" id="KW-0637">Prenyltransferase</keyword>
<feature type="non-terminal residue" evidence="9">
    <location>
        <position position="1"/>
    </location>
</feature>
<comment type="cofactor">
    <cofactor evidence="1">
        <name>Zn(2+)</name>
        <dbReference type="ChEBI" id="CHEBI:29105"/>
    </cofactor>
</comment>
<evidence type="ECO:0000313" key="10">
    <source>
        <dbReference type="Proteomes" id="UP000193685"/>
    </source>
</evidence>
<dbReference type="EMBL" id="MCFI01000005">
    <property type="protein sequence ID" value="ORY84841.1"/>
    <property type="molecule type" value="Genomic_DNA"/>
</dbReference>
<comment type="similarity">
    <text evidence="2">Belongs to the protein prenyltransferase subunit beta family.</text>
</comment>
<keyword evidence="10" id="KW-1185">Reference proteome</keyword>
<evidence type="ECO:0000256" key="5">
    <source>
        <dbReference type="ARBA" id="ARBA00022723"/>
    </source>
</evidence>
<dbReference type="RefSeq" id="XP_040726624.1">
    <property type="nucleotide sequence ID" value="XM_040868870.1"/>
</dbReference>
<reference evidence="9 10" key="1">
    <citation type="submission" date="2016-07" db="EMBL/GenBank/DDBJ databases">
        <title>Pervasive Adenine N6-methylation of Active Genes in Fungi.</title>
        <authorList>
            <consortium name="DOE Joint Genome Institute"/>
            <person name="Mondo S.J."/>
            <person name="Dannebaum R.O."/>
            <person name="Kuo R.C."/>
            <person name="Labutti K."/>
            <person name="Haridas S."/>
            <person name="Kuo A."/>
            <person name="Salamov A."/>
            <person name="Ahrendt S.R."/>
            <person name="Lipzen A."/>
            <person name="Sullivan W."/>
            <person name="Andreopoulos W.B."/>
            <person name="Clum A."/>
            <person name="Lindquist E."/>
            <person name="Daum C."/>
            <person name="Ramamoorthy G.K."/>
            <person name="Gryganskyi A."/>
            <person name="Culley D."/>
            <person name="Magnuson J.K."/>
            <person name="James T.Y."/>
            <person name="O'Malley M.A."/>
            <person name="Stajich J.E."/>
            <person name="Spatafora J.W."/>
            <person name="Visel A."/>
            <person name="Grigoriev I.V."/>
        </authorList>
    </citation>
    <scope>NUCLEOTIDE SEQUENCE [LARGE SCALE GENOMIC DNA]</scope>
    <source>
        <strain evidence="9 10">12-1054</strain>
    </source>
</reference>
<sequence>TYFALQLLLTLGDDLSLLDASVLMSEVAALQLADGSFPSAQGNLDADTRFTYMAFAIRYILQHLVKEPSTIDFDTEKALLFVSHCRNYDGGFGGSPGAESHAGLTWCALAAIHLHEPHRPIAQDPSYTQTIHWLLQRQNADGGFNGRFGKVSDVCYCFWVTASCCILGVADLLDQDALDAYLETCQTP</sequence>
<accession>A0A1Y2FLG6</accession>
<dbReference type="AlphaFoldDB" id="A0A1Y2FLG6"/>
<dbReference type="PANTHER" id="PTHR11774">
    <property type="entry name" value="GERANYLGERANYL TRANSFERASE TYPE BETA SUBUNIT"/>
    <property type="match status" value="1"/>
</dbReference>
<dbReference type="Gene3D" id="1.50.10.20">
    <property type="match status" value="1"/>
</dbReference>
<dbReference type="OrthoDB" id="24893at2759"/>
<keyword evidence="7" id="KW-0862">Zinc</keyword>
<dbReference type="InterPro" id="IPR045089">
    <property type="entry name" value="PGGT1B-like"/>
</dbReference>
<proteinExistence type="inferred from homology"/>
<dbReference type="OMA" id="TSYILAC"/>
<gene>
    <name evidence="9" type="ORF">BCR37DRAFT_377673</name>
</gene>
<comment type="caution">
    <text evidence="9">The sequence shown here is derived from an EMBL/GenBank/DDBJ whole genome shotgun (WGS) entry which is preliminary data.</text>
</comment>
<evidence type="ECO:0000256" key="6">
    <source>
        <dbReference type="ARBA" id="ARBA00022737"/>
    </source>
</evidence>